<reference evidence="1 2" key="1">
    <citation type="submission" date="2018-10" db="EMBL/GenBank/DDBJ databases">
        <title>Rhizobium etli, R. leguminosarum and a new Rhizobium genospecies from Phaseolus dumosus.</title>
        <authorList>
            <person name="Ramirez-Puebla S.T."/>
            <person name="Rogel-Hernandez M.A."/>
            <person name="Guerrero G."/>
            <person name="Ormeno-Orrillo E."/>
            <person name="Martinez-Romero J.C."/>
            <person name="Negrete-Yankelevich S."/>
            <person name="Martinez-Romero E."/>
        </authorList>
    </citation>
    <scope>NUCLEOTIDE SEQUENCE [LARGE SCALE GENOMIC DNA]</scope>
    <source>
        <strain evidence="1 2">CCGE525</strain>
        <plasmid evidence="2">prccge525a</plasmid>
    </source>
</reference>
<evidence type="ECO:0000313" key="1">
    <source>
        <dbReference type="EMBL" id="AYG64423.1"/>
    </source>
</evidence>
<evidence type="ECO:0000313" key="2">
    <source>
        <dbReference type="Proteomes" id="UP000282195"/>
    </source>
</evidence>
<dbReference type="EMBL" id="CP032697">
    <property type="protein sequence ID" value="AYG64423.1"/>
    <property type="molecule type" value="Genomic_DNA"/>
</dbReference>
<proteinExistence type="predicted"/>
<name>A0A387G1J4_9HYPH</name>
<keyword evidence="2" id="KW-1185">Reference proteome</keyword>
<dbReference type="KEGG" id="rjg:CCGE525_37425"/>
<protein>
    <submittedName>
        <fullName evidence="1">Uncharacterized protein</fullName>
    </submittedName>
</protein>
<gene>
    <name evidence="1" type="ORF">CCGE525_37425</name>
</gene>
<geneLocation type="plasmid" evidence="2">
    <name>prccge525a</name>
</geneLocation>
<keyword evidence="1" id="KW-0614">Plasmid</keyword>
<dbReference type="AlphaFoldDB" id="A0A387G1J4"/>
<accession>A0A387G1J4</accession>
<organism evidence="1 2">
    <name type="scientific">Rhizobium jaguaris</name>
    <dbReference type="NCBI Taxonomy" id="1312183"/>
    <lineage>
        <taxon>Bacteria</taxon>
        <taxon>Pseudomonadati</taxon>
        <taxon>Pseudomonadota</taxon>
        <taxon>Alphaproteobacteria</taxon>
        <taxon>Hyphomicrobiales</taxon>
        <taxon>Rhizobiaceae</taxon>
        <taxon>Rhizobium/Agrobacterium group</taxon>
        <taxon>Rhizobium</taxon>
    </lineage>
</organism>
<dbReference type="Proteomes" id="UP000282195">
    <property type="component" value="Plasmid pRCCGE525a"/>
</dbReference>
<sequence length="81" mass="9054">MYCKELALVRIGNRTDKLAPDCFGHVGAKVLKIGHAIWCKKRFYARQPGGEFGPQPHIGITTNQIERLTFGVLLVRPSAFD</sequence>